<evidence type="ECO:0000313" key="3">
    <source>
        <dbReference type="Proteomes" id="UP000092839"/>
    </source>
</evidence>
<keyword evidence="3" id="KW-1185">Reference proteome</keyword>
<gene>
    <name evidence="2" type="ORF">LMTR13_38030</name>
</gene>
<feature type="region of interest" description="Disordered" evidence="1">
    <location>
        <begin position="70"/>
        <end position="103"/>
    </location>
</feature>
<organism evidence="2 3">
    <name type="scientific">Bradyrhizobium icense</name>
    <dbReference type="NCBI Taxonomy" id="1274631"/>
    <lineage>
        <taxon>Bacteria</taxon>
        <taxon>Pseudomonadati</taxon>
        <taxon>Pseudomonadota</taxon>
        <taxon>Alphaproteobacteria</taxon>
        <taxon>Hyphomicrobiales</taxon>
        <taxon>Nitrobacteraceae</taxon>
        <taxon>Bradyrhizobium</taxon>
    </lineage>
</organism>
<feature type="compositionally biased region" description="Low complexity" evidence="1">
    <location>
        <begin position="150"/>
        <end position="163"/>
    </location>
</feature>
<dbReference type="EMBL" id="CP016428">
    <property type="protein sequence ID" value="ANW05079.1"/>
    <property type="molecule type" value="Genomic_DNA"/>
</dbReference>
<protein>
    <submittedName>
        <fullName evidence="2">Uncharacterized protein</fullName>
    </submittedName>
</protein>
<dbReference type="AlphaFoldDB" id="A0A1B1UQK2"/>
<sequence length="170" mass="17060">MASRAARRDALVAWPCRAMERSSATRLEPAWQSAPAVALHRTAGVAARETASPSERKAVEASAWVPPAVSAQRELPPAAEAAVGSDAQAPPQEVAVSESDVRVRPQEAAAEAVLDAAERLPGEAAAGSGVVAELPPAAGAAVPGVAVGQPPEAVTEASGAAAAPRREAVE</sequence>
<accession>A0A1B1UQK2</accession>
<dbReference type="Proteomes" id="UP000092839">
    <property type="component" value="Chromosome"/>
</dbReference>
<evidence type="ECO:0000256" key="1">
    <source>
        <dbReference type="SAM" id="MobiDB-lite"/>
    </source>
</evidence>
<proteinExistence type="predicted"/>
<name>A0A1B1UQK2_9BRAD</name>
<dbReference type="KEGG" id="bic:LMTR13_38030"/>
<feature type="region of interest" description="Disordered" evidence="1">
    <location>
        <begin position="150"/>
        <end position="170"/>
    </location>
</feature>
<reference evidence="2 3" key="1">
    <citation type="submission" date="2016-07" db="EMBL/GenBank/DDBJ databases">
        <title>Complete genome sequence of Bradyrhizobium icense LMTR 13T, a potential inoculant strain isolated from lima bean (Phaseolus lunatus) in Peru.</title>
        <authorList>
            <person name="Ormeno-Orrillo E."/>
            <person name="Duran D."/>
            <person name="Rogel M.A."/>
            <person name="Rey L."/>
            <person name="Imperial J."/>
            <person name="Ruiz-Argueso T."/>
            <person name="Martinez-Romero E."/>
        </authorList>
    </citation>
    <scope>NUCLEOTIDE SEQUENCE [LARGE SCALE GENOMIC DNA]</scope>
    <source>
        <strain evidence="2 3">LMTR 13</strain>
    </source>
</reference>
<evidence type="ECO:0000313" key="2">
    <source>
        <dbReference type="EMBL" id="ANW05079.1"/>
    </source>
</evidence>